<sequence length="250" mass="25985">MFNLAPVPVPDLSGKVILVTGAGRGIGHALTELLVERGATVYAGHVDGDVAPSGAHGIGLDVTDQTQVDAAMLRIGEEAGRLDALVNNAGVISPIGPLRELDTDALRPAFEVNVLGVHRMTVAALPLLEKAKGVVVNAGTGAASTPMEGWTAYCSSKAGARMLSLMTAMELKETGVQVFFIGIPPTDTAMQGAIRAAGLNPISKIPQGDLVHPMVPASVMAWLCGPEARELDEVLLDVRDAFFKGMMALD</sequence>
<dbReference type="GO" id="GO:0016491">
    <property type="term" value="F:oxidoreductase activity"/>
    <property type="evidence" value="ECO:0007669"/>
    <property type="project" value="UniProtKB-KW"/>
</dbReference>
<proteinExistence type="inferred from homology"/>
<dbReference type="RefSeq" id="WP_123643897.1">
    <property type="nucleotide sequence ID" value="NZ_ML119092.1"/>
</dbReference>
<evidence type="ECO:0000256" key="3">
    <source>
        <dbReference type="RuleBase" id="RU000363"/>
    </source>
</evidence>
<evidence type="ECO:0000313" key="5">
    <source>
        <dbReference type="Proteomes" id="UP000268016"/>
    </source>
</evidence>
<dbReference type="PRINTS" id="PR00080">
    <property type="entry name" value="SDRFAMILY"/>
</dbReference>
<dbReference type="EMBL" id="RDRB01000012">
    <property type="protein sequence ID" value="ROT96325.1"/>
    <property type="molecule type" value="Genomic_DNA"/>
</dbReference>
<name>A0A3N2QMM3_9RHOB</name>
<keyword evidence="2" id="KW-0560">Oxidoreductase</keyword>
<gene>
    <name evidence="4" type="ORF">EAT49_19000</name>
</gene>
<evidence type="ECO:0000313" key="4">
    <source>
        <dbReference type="EMBL" id="ROT96325.1"/>
    </source>
</evidence>
<organism evidence="4 5">
    <name type="scientific">Histidinibacterium lentulum</name>
    <dbReference type="NCBI Taxonomy" id="2480588"/>
    <lineage>
        <taxon>Bacteria</taxon>
        <taxon>Pseudomonadati</taxon>
        <taxon>Pseudomonadota</taxon>
        <taxon>Alphaproteobacteria</taxon>
        <taxon>Rhodobacterales</taxon>
        <taxon>Paracoccaceae</taxon>
        <taxon>Histidinibacterium</taxon>
    </lineage>
</organism>
<dbReference type="InterPro" id="IPR036291">
    <property type="entry name" value="NAD(P)-bd_dom_sf"/>
</dbReference>
<dbReference type="PRINTS" id="PR00081">
    <property type="entry name" value="GDHRDH"/>
</dbReference>
<dbReference type="OrthoDB" id="9810734at2"/>
<accession>A0A3N2QMM3</accession>
<keyword evidence="5" id="KW-1185">Reference proteome</keyword>
<dbReference type="SUPFAM" id="SSF51735">
    <property type="entry name" value="NAD(P)-binding Rossmann-fold domains"/>
    <property type="match status" value="1"/>
</dbReference>
<dbReference type="PANTHER" id="PTHR44169:SF6">
    <property type="entry name" value="NADPH-DEPENDENT 1-ACYLDIHYDROXYACETONE PHOSPHATE REDUCTASE"/>
    <property type="match status" value="1"/>
</dbReference>
<dbReference type="Pfam" id="PF00106">
    <property type="entry name" value="adh_short"/>
    <property type="match status" value="1"/>
</dbReference>
<reference evidence="4 5" key="1">
    <citation type="submission" date="2018-10" db="EMBL/GenBank/DDBJ databases">
        <title>Histidinibacterium lentulum gen. nov., sp. nov., a marine bacterium from the culture broth of Picochlorum sp. 122.</title>
        <authorList>
            <person name="Wang G."/>
        </authorList>
    </citation>
    <scope>NUCLEOTIDE SEQUENCE [LARGE SCALE GENOMIC DNA]</scope>
    <source>
        <strain evidence="4 5">B17</strain>
    </source>
</reference>
<protein>
    <submittedName>
        <fullName evidence="4">SDR family NAD(P)-dependent oxidoreductase</fullName>
    </submittedName>
</protein>
<dbReference type="Proteomes" id="UP000268016">
    <property type="component" value="Unassembled WGS sequence"/>
</dbReference>
<dbReference type="AlphaFoldDB" id="A0A3N2QMM3"/>
<comment type="similarity">
    <text evidence="1 3">Belongs to the short-chain dehydrogenases/reductases (SDR) family.</text>
</comment>
<evidence type="ECO:0000256" key="1">
    <source>
        <dbReference type="ARBA" id="ARBA00006484"/>
    </source>
</evidence>
<dbReference type="PANTHER" id="PTHR44169">
    <property type="entry name" value="NADPH-DEPENDENT 1-ACYLDIHYDROXYACETONE PHOSPHATE REDUCTASE"/>
    <property type="match status" value="1"/>
</dbReference>
<evidence type="ECO:0000256" key="2">
    <source>
        <dbReference type="ARBA" id="ARBA00023002"/>
    </source>
</evidence>
<dbReference type="InterPro" id="IPR002347">
    <property type="entry name" value="SDR_fam"/>
</dbReference>
<comment type="caution">
    <text evidence="4">The sequence shown here is derived from an EMBL/GenBank/DDBJ whole genome shotgun (WGS) entry which is preliminary data.</text>
</comment>
<dbReference type="Gene3D" id="3.40.50.720">
    <property type="entry name" value="NAD(P)-binding Rossmann-like Domain"/>
    <property type="match status" value="1"/>
</dbReference>